<protein>
    <submittedName>
        <fullName evidence="2">Type II toxin-antitoxin system HicB family antitoxin</fullName>
    </submittedName>
</protein>
<dbReference type="PANTHER" id="PTHR34504:SF2">
    <property type="entry name" value="UPF0150 PROTEIN SSL0259"/>
    <property type="match status" value="1"/>
</dbReference>
<dbReference type="SUPFAM" id="SSF143100">
    <property type="entry name" value="TTHA1013/TTHA0281-like"/>
    <property type="match status" value="1"/>
</dbReference>
<evidence type="ECO:0000313" key="2">
    <source>
        <dbReference type="EMBL" id="NMA44201.1"/>
    </source>
</evidence>
<organism evidence="2 3">
    <name type="scientific">Candidatus Iainarchaeum sp</name>
    <dbReference type="NCBI Taxonomy" id="3101447"/>
    <lineage>
        <taxon>Archaea</taxon>
        <taxon>Candidatus Iainarchaeota</taxon>
        <taxon>Candidatus Iainarchaeia</taxon>
        <taxon>Candidatus Iainarchaeales</taxon>
        <taxon>Candidatus Iainarchaeaceae</taxon>
        <taxon>Candidatus Iainarchaeum</taxon>
    </lineage>
</organism>
<gene>
    <name evidence="2" type="ORF">GX950_00095</name>
</gene>
<dbReference type="InterPro" id="IPR035069">
    <property type="entry name" value="TTHA1013/TTHA0281-like"/>
</dbReference>
<evidence type="ECO:0000259" key="1">
    <source>
        <dbReference type="Pfam" id="PF15919"/>
    </source>
</evidence>
<feature type="domain" description="HicB-like antitoxin of toxin-antitoxin system" evidence="1">
    <location>
        <begin position="5"/>
        <end position="59"/>
    </location>
</feature>
<dbReference type="InterPro" id="IPR031807">
    <property type="entry name" value="HicB-like"/>
</dbReference>
<dbReference type="AlphaFoldDB" id="A0A7K4BYH1"/>
<evidence type="ECO:0000313" key="3">
    <source>
        <dbReference type="Proteomes" id="UP000526302"/>
    </source>
</evidence>
<dbReference type="InterPro" id="IPR051404">
    <property type="entry name" value="TA_system_antitoxin"/>
</dbReference>
<name>A0A7K4BYH1_9ARCH</name>
<dbReference type="Gene3D" id="3.30.160.250">
    <property type="match status" value="1"/>
</dbReference>
<dbReference type="EMBL" id="JAAZKV010000001">
    <property type="protein sequence ID" value="NMA44201.1"/>
    <property type="molecule type" value="Genomic_DNA"/>
</dbReference>
<accession>A0A7K4BYH1</accession>
<comment type="caution">
    <text evidence="2">The sequence shown here is derived from an EMBL/GenBank/DDBJ whole genome shotgun (WGS) entry which is preliminary data.</text>
</comment>
<reference evidence="2 3" key="1">
    <citation type="journal article" date="2020" name="Biotechnol. Biofuels">
        <title>New insights from the biogas microbiome by comprehensive genome-resolved metagenomics of nearly 1600 species originating from multiple anaerobic digesters.</title>
        <authorList>
            <person name="Campanaro S."/>
            <person name="Treu L."/>
            <person name="Rodriguez-R L.M."/>
            <person name="Kovalovszki A."/>
            <person name="Ziels R.M."/>
            <person name="Maus I."/>
            <person name="Zhu X."/>
            <person name="Kougias P.G."/>
            <person name="Basile A."/>
            <person name="Luo G."/>
            <person name="Schluter A."/>
            <person name="Konstantinidis K.T."/>
            <person name="Angelidaki I."/>
        </authorList>
    </citation>
    <scope>NUCLEOTIDE SEQUENCE [LARGE SCALE GENOMIC DNA]</scope>
    <source>
        <strain evidence="2">AS22ysBPME_79</strain>
    </source>
</reference>
<dbReference type="Pfam" id="PF15919">
    <property type="entry name" value="HicB_lk_antitox"/>
    <property type="match status" value="1"/>
</dbReference>
<sequence>MLDFDVVLEKDSKSGQFYASVPALPGCYSYADSVEELLESIKEAISLHLESMKKSKIKVTTSVVGLVKVAVC</sequence>
<dbReference type="PANTHER" id="PTHR34504">
    <property type="entry name" value="ANTITOXIN HICB"/>
    <property type="match status" value="1"/>
</dbReference>
<proteinExistence type="predicted"/>
<dbReference type="Proteomes" id="UP000526302">
    <property type="component" value="Unassembled WGS sequence"/>
</dbReference>